<gene>
    <name evidence="2" type="ORF">AX245_03245</name>
</gene>
<comment type="caution">
    <text evidence="2">The sequence shown here is derived from an EMBL/GenBank/DDBJ whole genome shotgun (WGS) entry which is preliminary data.</text>
</comment>
<proteinExistence type="predicted"/>
<keyword evidence="1" id="KW-0812">Transmembrane</keyword>
<keyword evidence="1" id="KW-1133">Transmembrane helix</keyword>
<sequence>MYKNMLQYIQPVDGVDTMENLRKFNGRKISYIFLQFIVNLSIFLLIWSITLRLTDFINNIMIQFAISLLSAILLKYQIKYVSK</sequence>
<dbReference type="EMBL" id="MAWT01000042">
    <property type="protein sequence ID" value="OCM70852.1"/>
    <property type="molecule type" value="Genomic_DNA"/>
</dbReference>
<evidence type="ECO:0000313" key="2">
    <source>
        <dbReference type="EMBL" id="OCM70852.1"/>
    </source>
</evidence>
<dbReference type="AlphaFoldDB" id="A0A853P4J4"/>
<feature type="transmembrane region" description="Helical" evidence="1">
    <location>
        <begin position="31"/>
        <end position="50"/>
    </location>
</feature>
<evidence type="ECO:0000313" key="3">
    <source>
        <dbReference type="Proteomes" id="UP000093122"/>
    </source>
</evidence>
<name>A0A853P4J4_STRAG</name>
<accession>A0A853P4J4</accession>
<protein>
    <submittedName>
        <fullName evidence="2">Uncharacterized protein</fullName>
    </submittedName>
</protein>
<keyword evidence="1" id="KW-0472">Membrane</keyword>
<feature type="transmembrane region" description="Helical" evidence="1">
    <location>
        <begin position="56"/>
        <end position="74"/>
    </location>
</feature>
<organism evidence="2 3">
    <name type="scientific">Streptococcus agalactiae</name>
    <dbReference type="NCBI Taxonomy" id="1311"/>
    <lineage>
        <taxon>Bacteria</taxon>
        <taxon>Bacillati</taxon>
        <taxon>Bacillota</taxon>
        <taxon>Bacilli</taxon>
        <taxon>Lactobacillales</taxon>
        <taxon>Streptococcaceae</taxon>
        <taxon>Streptococcus</taxon>
    </lineage>
</organism>
<reference evidence="2 3" key="1">
    <citation type="journal article" date="2016" name="Sci. Rep.">
        <title>Serotype IV Streptococcus agalactiae ST-452 has arisen from large genomic recombination events between CC23 and the hypervirulent CC17 lineages.</title>
        <authorList>
            <person name="Campisi E."/>
            <person name="Rinaudo C.D."/>
            <person name="Donati C."/>
            <person name="Barucco M."/>
            <person name="Torricelli G."/>
            <person name="Edwards M.S."/>
            <person name="Baker C.J."/>
            <person name="Margarit I."/>
            <person name="Rosini R."/>
        </authorList>
    </citation>
    <scope>NUCLEOTIDE SEQUENCE [LARGE SCALE GENOMIC DNA]</scope>
    <source>
        <strain evidence="2 3">CZ-PW-140</strain>
    </source>
</reference>
<evidence type="ECO:0000256" key="1">
    <source>
        <dbReference type="SAM" id="Phobius"/>
    </source>
</evidence>
<dbReference type="Proteomes" id="UP000093122">
    <property type="component" value="Unassembled WGS sequence"/>
</dbReference>